<dbReference type="Proteomes" id="UP000749471">
    <property type="component" value="Unassembled WGS sequence"/>
</dbReference>
<dbReference type="CDD" id="cd01668">
    <property type="entry name" value="TGS_RSH"/>
    <property type="match status" value="1"/>
</dbReference>
<dbReference type="Pfam" id="PF13328">
    <property type="entry name" value="HD_4"/>
    <property type="match status" value="1"/>
</dbReference>
<evidence type="ECO:0000256" key="1">
    <source>
        <dbReference type="ARBA" id="ARBA00013251"/>
    </source>
</evidence>
<dbReference type="Pfam" id="PF13291">
    <property type="entry name" value="ACT_4"/>
    <property type="match status" value="1"/>
</dbReference>
<comment type="caution">
    <text evidence="8">The sequence shown here is derived from an EMBL/GenBank/DDBJ whole genome shotgun (WGS) entry which is preliminary data.</text>
</comment>
<evidence type="ECO:0000313" key="8">
    <source>
        <dbReference type="EMBL" id="MBU5439647.1"/>
    </source>
</evidence>
<keyword evidence="9" id="KW-1185">Reference proteome</keyword>
<name>A0ABS6EA32_9FIRM</name>
<dbReference type="PROSITE" id="PS51831">
    <property type="entry name" value="HD"/>
    <property type="match status" value="1"/>
</dbReference>
<comment type="similarity">
    <text evidence="4">Belongs to the relA/spoT family.</text>
</comment>
<feature type="domain" description="TGS" evidence="7">
    <location>
        <begin position="391"/>
        <end position="452"/>
    </location>
</feature>
<organism evidence="8 9">
    <name type="scientific">Tissierella simiarum</name>
    <dbReference type="NCBI Taxonomy" id="2841534"/>
    <lineage>
        <taxon>Bacteria</taxon>
        <taxon>Bacillati</taxon>
        <taxon>Bacillota</taxon>
        <taxon>Tissierellia</taxon>
        <taxon>Tissierellales</taxon>
        <taxon>Tissierellaceae</taxon>
        <taxon>Tissierella</taxon>
    </lineage>
</organism>
<dbReference type="PANTHER" id="PTHR21262">
    <property type="entry name" value="GUANOSINE-3',5'-BIS DIPHOSPHATE 3'-PYROPHOSPHOHYDROLASE"/>
    <property type="match status" value="1"/>
</dbReference>
<dbReference type="SMART" id="SM00954">
    <property type="entry name" value="RelA_SpoT"/>
    <property type="match status" value="1"/>
</dbReference>
<evidence type="ECO:0000256" key="3">
    <source>
        <dbReference type="ARBA" id="ARBA00048244"/>
    </source>
</evidence>
<dbReference type="CDD" id="cd04876">
    <property type="entry name" value="ACT_RelA-SpoT"/>
    <property type="match status" value="1"/>
</dbReference>
<dbReference type="InterPro" id="IPR007685">
    <property type="entry name" value="RelA_SpoT"/>
</dbReference>
<dbReference type="NCBIfam" id="TIGR00691">
    <property type="entry name" value="spoT_relA"/>
    <property type="match status" value="1"/>
</dbReference>
<sequence length="728" mass="84138">MNFEQVNIMLENLLLKIEQYNPQADLQQIIKAYNFAESAHEGQARNSGERFFIHPFNVAMILADLNMDTATIIAGLLHDIIEDTNTTYEKVVEEFGTEIADLVEGVTKLKKLQYKTKQENQAENLRKMVMAMAKDIRVIIIKLADRLHNMRTLEYMSDAKKKEKALETIEIYAPLAHRLGISKIKWELEDLSLRYLDPAGYYDLVEKVSKRRREREAYVKKLIESLSKKLDEMDISYEISGRPKNFYSIYKKMVYQGKSFEQIFDLTAIRIIVDNIKDCYGVLGIVHTMWKPIPGRFKDYIAMPKPNMYQSLHTTVIGPQGEIFEVQIRTWEMHRTAEYGIAAHWKYKEGVVKADNFDEKLTWLRQLLEWQKDLKDPKEFMETLKIDFFTDEVFVFTPRGDVINLPNGSTPVDFAYRVHTAVGNNCVGAKVDGRIVPLDYKLKNGNIVEVITSTNSNGPSRDWLKIVKSNQAKNKIRQWFKLKERDLNITRGKEILEKEIKRQGYKLTEILKDEWIKGTTNKLSINSVEDLYAALGYGSITVNQVLSKLKEYYNDYYKIKDEKGFVESKIQQSTQKKEKKPTQGVTIKGLDNIKVRFSKCCNPVPGDDIVGYITRGRGVSVHRTDCPNVSDVDGTERFIEVEWDFHKKASYPAEIQIKATDKSGLLTEITQKITDSDLGLLSLNARTNKEKLVIINITLEIKDIEQLRDLMRKIKRIKGVIDVYRVTV</sequence>
<dbReference type="InterPro" id="IPR003607">
    <property type="entry name" value="HD/PDEase_dom"/>
</dbReference>
<dbReference type="Pfam" id="PF19296">
    <property type="entry name" value="RelA_AH_RIS"/>
    <property type="match status" value="1"/>
</dbReference>
<feature type="domain" description="HD" evidence="6">
    <location>
        <begin position="51"/>
        <end position="150"/>
    </location>
</feature>
<protein>
    <recommendedName>
        <fullName evidence="1">GTP diphosphokinase</fullName>
        <ecNumber evidence="1">2.7.6.5</ecNumber>
    </recommendedName>
</protein>
<dbReference type="EMBL" id="JAHLPM010000017">
    <property type="protein sequence ID" value="MBU5439647.1"/>
    <property type="molecule type" value="Genomic_DNA"/>
</dbReference>
<comment type="catalytic activity">
    <reaction evidence="3">
        <text>GTP + ATP = guanosine 3'-diphosphate 5'-triphosphate + AMP</text>
        <dbReference type="Rhea" id="RHEA:22088"/>
        <dbReference type="ChEBI" id="CHEBI:30616"/>
        <dbReference type="ChEBI" id="CHEBI:37565"/>
        <dbReference type="ChEBI" id="CHEBI:142410"/>
        <dbReference type="ChEBI" id="CHEBI:456215"/>
        <dbReference type="EC" id="2.7.6.5"/>
    </reaction>
</comment>
<dbReference type="InterPro" id="IPR002912">
    <property type="entry name" value="ACT_dom"/>
</dbReference>
<dbReference type="Pfam" id="PF02824">
    <property type="entry name" value="TGS"/>
    <property type="match status" value="1"/>
</dbReference>
<feature type="domain" description="ACT" evidence="5">
    <location>
        <begin position="654"/>
        <end position="728"/>
    </location>
</feature>
<evidence type="ECO:0000259" key="5">
    <source>
        <dbReference type="PROSITE" id="PS51671"/>
    </source>
</evidence>
<comment type="pathway">
    <text evidence="2">Purine metabolism.</text>
</comment>
<comment type="function">
    <text evidence="4">In eubacteria ppGpp (guanosine 3'-diphosphate 5'-diphosphate) is a mediator of the stringent response that coordinates a variety of cellular activities in response to changes in nutritional abundance.</text>
</comment>
<dbReference type="InterPro" id="IPR004095">
    <property type="entry name" value="TGS"/>
</dbReference>
<accession>A0ABS6EA32</accession>
<evidence type="ECO:0000313" key="9">
    <source>
        <dbReference type="Proteomes" id="UP000749471"/>
    </source>
</evidence>
<dbReference type="PROSITE" id="PS51671">
    <property type="entry name" value="ACT"/>
    <property type="match status" value="1"/>
</dbReference>
<dbReference type="Pfam" id="PF04607">
    <property type="entry name" value="RelA_SpoT"/>
    <property type="match status" value="1"/>
</dbReference>
<dbReference type="EC" id="2.7.6.5" evidence="1"/>
<dbReference type="InterPro" id="IPR045600">
    <property type="entry name" value="RelA/SpoT_AH_RIS"/>
</dbReference>
<evidence type="ECO:0000256" key="4">
    <source>
        <dbReference type="RuleBase" id="RU003847"/>
    </source>
</evidence>
<dbReference type="CDD" id="cd05399">
    <property type="entry name" value="NT_Rel-Spo_like"/>
    <property type="match status" value="1"/>
</dbReference>
<reference evidence="8 9" key="1">
    <citation type="submission" date="2021-06" db="EMBL/GenBank/DDBJ databases">
        <authorList>
            <person name="Sun Q."/>
            <person name="Li D."/>
        </authorList>
    </citation>
    <scope>NUCLEOTIDE SEQUENCE [LARGE SCALE GENOMIC DNA]</scope>
    <source>
        <strain evidence="8 9">MSJ-40</strain>
    </source>
</reference>
<dbReference type="SMART" id="SM00471">
    <property type="entry name" value="HDc"/>
    <property type="match status" value="1"/>
</dbReference>
<proteinExistence type="inferred from homology"/>
<dbReference type="PROSITE" id="PS51880">
    <property type="entry name" value="TGS"/>
    <property type="match status" value="1"/>
</dbReference>
<evidence type="ECO:0000256" key="2">
    <source>
        <dbReference type="ARBA" id="ARBA00025704"/>
    </source>
</evidence>
<dbReference type="InterPro" id="IPR033655">
    <property type="entry name" value="TGS_RelA/SpoT"/>
</dbReference>
<dbReference type="CDD" id="cd00077">
    <property type="entry name" value="HDc"/>
    <property type="match status" value="1"/>
</dbReference>
<gene>
    <name evidence="8" type="ORF">KQI42_16655</name>
</gene>
<evidence type="ECO:0000259" key="6">
    <source>
        <dbReference type="PROSITE" id="PS51831"/>
    </source>
</evidence>
<dbReference type="InterPro" id="IPR006674">
    <property type="entry name" value="HD_domain"/>
</dbReference>
<evidence type="ECO:0000259" key="7">
    <source>
        <dbReference type="PROSITE" id="PS51880"/>
    </source>
</evidence>
<dbReference type="InterPro" id="IPR004811">
    <property type="entry name" value="RelA/Spo_fam"/>
</dbReference>
<dbReference type="PANTHER" id="PTHR21262:SF31">
    <property type="entry name" value="GTP PYROPHOSPHOKINASE"/>
    <property type="match status" value="1"/>
</dbReference>